<feature type="domain" description="V-type ATP synthase subunit I N-terminal" evidence="1">
    <location>
        <begin position="116"/>
        <end position="204"/>
    </location>
</feature>
<dbReference type="Proteomes" id="UP001596297">
    <property type="component" value="Unassembled WGS sequence"/>
</dbReference>
<organism evidence="2 3">
    <name type="scientific">Deinococcus lacus</name>
    <dbReference type="NCBI Taxonomy" id="392561"/>
    <lineage>
        <taxon>Bacteria</taxon>
        <taxon>Thermotogati</taxon>
        <taxon>Deinococcota</taxon>
        <taxon>Deinococci</taxon>
        <taxon>Deinococcales</taxon>
        <taxon>Deinococcaceae</taxon>
        <taxon>Deinococcus</taxon>
    </lineage>
</organism>
<dbReference type="Pfam" id="PF18670">
    <property type="entry name" value="V_ATPase_I_N"/>
    <property type="match status" value="1"/>
</dbReference>
<sequence>MITPMQQVVIALRKNGSDAVIAALQDAGVLHLRPIVEGPLKTGQLAGQDADVRREDERLLARLESTLAELGITRGAAAPLPAEAEWAGLIETVALPAADLARERQAVQGDLDAVSAYGSAVHALARLSGGLDRSRRVATLPFVLPAGESAAELQAALQAALPERAVMATEVAGNNRVGLIAVLRSDRDAARAAMSQARVGELRLPGRFDQMPLSDAAAEMDRISREAPVICRAFPSSVTSWAASTGERCLLSATLSKTGLLFMTSGLWPRAGSTAWSCRVTCRLTALPTSMAHWLALATP</sequence>
<dbReference type="EMBL" id="JBHSWD010000001">
    <property type="protein sequence ID" value="MFC6591800.1"/>
    <property type="molecule type" value="Genomic_DNA"/>
</dbReference>
<evidence type="ECO:0000259" key="1">
    <source>
        <dbReference type="Pfam" id="PF18670"/>
    </source>
</evidence>
<reference evidence="3" key="1">
    <citation type="journal article" date="2019" name="Int. J. Syst. Evol. Microbiol.">
        <title>The Global Catalogue of Microorganisms (GCM) 10K type strain sequencing project: providing services to taxonomists for standard genome sequencing and annotation.</title>
        <authorList>
            <consortium name="The Broad Institute Genomics Platform"/>
            <consortium name="The Broad Institute Genome Sequencing Center for Infectious Disease"/>
            <person name="Wu L."/>
            <person name="Ma J."/>
        </authorList>
    </citation>
    <scope>NUCLEOTIDE SEQUENCE [LARGE SCALE GENOMIC DNA]</scope>
    <source>
        <strain evidence="3">CGMCC 1.15772</strain>
    </source>
</reference>
<evidence type="ECO:0000313" key="3">
    <source>
        <dbReference type="Proteomes" id="UP001596297"/>
    </source>
</evidence>
<dbReference type="InterPro" id="IPR040574">
    <property type="entry name" value="V_ATPase_I_N"/>
</dbReference>
<protein>
    <recommendedName>
        <fullName evidence="1">V-type ATP synthase subunit I N-terminal domain-containing protein</fullName>
    </recommendedName>
</protein>
<proteinExistence type="predicted"/>
<dbReference type="RefSeq" id="WP_380082811.1">
    <property type="nucleotide sequence ID" value="NZ_JBHSWD010000001.1"/>
</dbReference>
<keyword evidence="3" id="KW-1185">Reference proteome</keyword>
<evidence type="ECO:0000313" key="2">
    <source>
        <dbReference type="EMBL" id="MFC6591800.1"/>
    </source>
</evidence>
<dbReference type="Gene3D" id="3.30.70.2750">
    <property type="match status" value="1"/>
</dbReference>
<gene>
    <name evidence="2" type="ORF">ACFP81_07090</name>
</gene>
<name>A0ABW1YF41_9DEIO</name>
<accession>A0ABW1YF41</accession>
<comment type="caution">
    <text evidence="2">The sequence shown here is derived from an EMBL/GenBank/DDBJ whole genome shotgun (WGS) entry which is preliminary data.</text>
</comment>